<evidence type="ECO:0008006" key="3">
    <source>
        <dbReference type="Google" id="ProtNLM"/>
    </source>
</evidence>
<name>A0AAU7MVK1_9FLAO</name>
<dbReference type="RefSeq" id="WP_349351366.1">
    <property type="nucleotide sequence ID" value="NZ_CP157804.1"/>
</dbReference>
<gene>
    <name evidence="2" type="ORF">ABNE31_12445</name>
</gene>
<keyword evidence="1" id="KW-1133">Transmembrane helix</keyword>
<dbReference type="KEGG" id="fld:ABNE31_12445"/>
<accession>A0AAU7MVK1</accession>
<sequence length="78" mass="9299">MLSANTNFYKNIILIVLLVVALFYQRDESQVVDNNALDRQETLSEDYQKGSYEYRVHLGFIERSERRLQKSRNDSRQL</sequence>
<evidence type="ECO:0000256" key="1">
    <source>
        <dbReference type="SAM" id="Phobius"/>
    </source>
</evidence>
<keyword evidence="1" id="KW-0812">Transmembrane</keyword>
<dbReference type="EMBL" id="CP157804">
    <property type="protein sequence ID" value="XBQ22404.1"/>
    <property type="molecule type" value="Genomic_DNA"/>
</dbReference>
<evidence type="ECO:0000313" key="2">
    <source>
        <dbReference type="EMBL" id="XBQ22404.1"/>
    </source>
</evidence>
<feature type="transmembrane region" description="Helical" evidence="1">
    <location>
        <begin position="6"/>
        <end position="24"/>
    </location>
</feature>
<reference evidence="2" key="1">
    <citation type="submission" date="2024-05" db="EMBL/GenBank/DDBJ databases">
        <title>Draft Genome Sequences of Flagellimonas sp. MMG031 and Marinobacter sp. MMG032 Isolated from the dinoflagellate Symbiodinium pilosum.</title>
        <authorList>
            <person name="Shikuma N.J."/>
            <person name="Farrell M.V."/>
        </authorList>
    </citation>
    <scope>NUCLEOTIDE SEQUENCE</scope>
    <source>
        <strain evidence="2">MMG031</strain>
    </source>
</reference>
<dbReference type="AlphaFoldDB" id="A0AAU7MVK1"/>
<keyword evidence="1" id="KW-0472">Membrane</keyword>
<proteinExistence type="predicted"/>
<organism evidence="2">
    <name type="scientific">Flagellimonas sp. MMG031</name>
    <dbReference type="NCBI Taxonomy" id="3158549"/>
    <lineage>
        <taxon>Bacteria</taxon>
        <taxon>Pseudomonadati</taxon>
        <taxon>Bacteroidota</taxon>
        <taxon>Flavobacteriia</taxon>
        <taxon>Flavobacteriales</taxon>
        <taxon>Flavobacteriaceae</taxon>
        <taxon>Flagellimonas</taxon>
    </lineage>
</organism>
<protein>
    <recommendedName>
        <fullName evidence="3">Secreted protein</fullName>
    </recommendedName>
</protein>